<sequence length="66" mass="7922">MFFTYQDKESLKKKIEKLNNLESIYVYNILKKNNEKFTINVNGLFFDLLDISNKSLEEIVLFLNKK</sequence>
<proteinExistence type="predicted"/>
<accession>A0A381T8S3</accession>
<organism evidence="2">
    <name type="scientific">marine metagenome</name>
    <dbReference type="NCBI Taxonomy" id="408172"/>
    <lineage>
        <taxon>unclassified sequences</taxon>
        <taxon>metagenomes</taxon>
        <taxon>ecological metagenomes</taxon>
    </lineage>
</organism>
<evidence type="ECO:0000259" key="1">
    <source>
        <dbReference type="Pfam" id="PF17035"/>
    </source>
</evidence>
<dbReference type="Pfam" id="PF17035">
    <property type="entry name" value="BET"/>
    <property type="match status" value="1"/>
</dbReference>
<dbReference type="AlphaFoldDB" id="A0A381T8S3"/>
<protein>
    <recommendedName>
        <fullName evidence="1">NET domain-containing protein</fullName>
    </recommendedName>
</protein>
<evidence type="ECO:0000313" key="2">
    <source>
        <dbReference type="EMBL" id="SVA12139.1"/>
    </source>
</evidence>
<feature type="domain" description="NET" evidence="1">
    <location>
        <begin position="3"/>
        <end position="62"/>
    </location>
</feature>
<name>A0A381T8S3_9ZZZZ</name>
<reference evidence="2" key="1">
    <citation type="submission" date="2018-05" db="EMBL/GenBank/DDBJ databases">
        <authorList>
            <person name="Lanie J.A."/>
            <person name="Ng W.-L."/>
            <person name="Kazmierczak K.M."/>
            <person name="Andrzejewski T.M."/>
            <person name="Davidsen T.M."/>
            <person name="Wayne K.J."/>
            <person name="Tettelin H."/>
            <person name="Glass J.I."/>
            <person name="Rusch D."/>
            <person name="Podicherti R."/>
            <person name="Tsui H.-C.T."/>
            <person name="Winkler M.E."/>
        </authorList>
    </citation>
    <scope>NUCLEOTIDE SEQUENCE</scope>
</reference>
<dbReference type="InterPro" id="IPR027353">
    <property type="entry name" value="NET_dom"/>
</dbReference>
<gene>
    <name evidence="2" type="ORF">METZ01_LOCUS64993</name>
</gene>
<dbReference type="EMBL" id="UINC01004144">
    <property type="protein sequence ID" value="SVA12139.1"/>
    <property type="molecule type" value="Genomic_DNA"/>
</dbReference>